<dbReference type="RefSeq" id="WP_025227406.1">
    <property type="nucleotide sequence ID" value="NZ_CP007139.1"/>
</dbReference>
<dbReference type="InterPro" id="IPR029039">
    <property type="entry name" value="Flavoprotein-like_sf"/>
</dbReference>
<dbReference type="eggNOG" id="COG0431">
    <property type="taxonomic scope" value="Bacteria"/>
</dbReference>
<dbReference type="GO" id="GO:0010181">
    <property type="term" value="F:FMN binding"/>
    <property type="evidence" value="ECO:0007669"/>
    <property type="project" value="TreeGrafter"/>
</dbReference>
<dbReference type="STRING" id="661478.OP10G_0570"/>
<evidence type="ECO:0000313" key="2">
    <source>
        <dbReference type="EMBL" id="AIE83938.1"/>
    </source>
</evidence>
<dbReference type="Pfam" id="PF03358">
    <property type="entry name" value="FMN_red"/>
    <property type="match status" value="1"/>
</dbReference>
<dbReference type="OrthoDB" id="9812295at2"/>
<evidence type="ECO:0000259" key="1">
    <source>
        <dbReference type="Pfam" id="PF03358"/>
    </source>
</evidence>
<name>A0A068NK20_FIMGI</name>
<dbReference type="InterPro" id="IPR050712">
    <property type="entry name" value="NAD(P)H-dep_reductase"/>
</dbReference>
<keyword evidence="3" id="KW-1185">Reference proteome</keyword>
<dbReference type="Proteomes" id="UP000027982">
    <property type="component" value="Chromosome"/>
</dbReference>
<dbReference type="HOGENOM" id="CLU_055322_2_2_0"/>
<dbReference type="GO" id="GO:0005829">
    <property type="term" value="C:cytosol"/>
    <property type="evidence" value="ECO:0007669"/>
    <property type="project" value="TreeGrafter"/>
</dbReference>
<organism evidence="2 3">
    <name type="scientific">Fimbriimonas ginsengisoli Gsoil 348</name>
    <dbReference type="NCBI Taxonomy" id="661478"/>
    <lineage>
        <taxon>Bacteria</taxon>
        <taxon>Bacillati</taxon>
        <taxon>Armatimonadota</taxon>
        <taxon>Fimbriimonadia</taxon>
        <taxon>Fimbriimonadales</taxon>
        <taxon>Fimbriimonadaceae</taxon>
        <taxon>Fimbriimonas</taxon>
    </lineage>
</organism>
<accession>A0A068NK20</accession>
<gene>
    <name evidence="2" type="ORF">OP10G_0570</name>
</gene>
<dbReference type="KEGG" id="fgi:OP10G_0570"/>
<reference evidence="2 3" key="1">
    <citation type="journal article" date="2014" name="PLoS ONE">
        <title>The first complete genome sequence of the class fimbriimonadia in the phylum armatimonadetes.</title>
        <authorList>
            <person name="Hu Z.Y."/>
            <person name="Wang Y.Z."/>
            <person name="Im W.T."/>
            <person name="Wang S.Y."/>
            <person name="Zhao G.P."/>
            <person name="Zheng H.J."/>
            <person name="Quan Z.X."/>
        </authorList>
    </citation>
    <scope>NUCLEOTIDE SEQUENCE [LARGE SCALE GENOMIC DNA]</scope>
    <source>
        <strain evidence="2">Gsoil 348</strain>
    </source>
</reference>
<sequence>MPRLIVVIASTRPGRVGPAVGKWFFDFAKNHAKFEIELVDLAEVNLPLIDEPAHPRLQQYEHDHTKQWSATVAAGDAFVFVTPEYNFGPPPSLINALDYLFNEWACKPVGFVSYGGVSGGLRSVQMTKLTVTALKMMPLPEAVVIPFFSKLVNDEQLFVPTELIEKSATVMLDELLRWAEALKVLR</sequence>
<dbReference type="InterPro" id="IPR005025">
    <property type="entry name" value="FMN_Rdtase-like_dom"/>
</dbReference>
<dbReference type="AlphaFoldDB" id="A0A068NK20"/>
<dbReference type="GO" id="GO:0016491">
    <property type="term" value="F:oxidoreductase activity"/>
    <property type="evidence" value="ECO:0007669"/>
    <property type="project" value="InterPro"/>
</dbReference>
<protein>
    <submittedName>
        <fullName evidence="2">NADPH-dependent FMN reductase</fullName>
    </submittedName>
</protein>
<evidence type="ECO:0000313" key="3">
    <source>
        <dbReference type="Proteomes" id="UP000027982"/>
    </source>
</evidence>
<dbReference type="PANTHER" id="PTHR30543:SF21">
    <property type="entry name" value="NAD(P)H-DEPENDENT FMN REDUCTASE LOT6"/>
    <property type="match status" value="1"/>
</dbReference>
<feature type="domain" description="NADPH-dependent FMN reductase-like" evidence="1">
    <location>
        <begin position="3"/>
        <end position="147"/>
    </location>
</feature>
<dbReference type="EMBL" id="CP007139">
    <property type="protein sequence ID" value="AIE83938.1"/>
    <property type="molecule type" value="Genomic_DNA"/>
</dbReference>
<proteinExistence type="predicted"/>
<dbReference type="SUPFAM" id="SSF52218">
    <property type="entry name" value="Flavoproteins"/>
    <property type="match status" value="1"/>
</dbReference>
<dbReference type="Gene3D" id="3.40.50.360">
    <property type="match status" value="1"/>
</dbReference>
<dbReference type="PANTHER" id="PTHR30543">
    <property type="entry name" value="CHROMATE REDUCTASE"/>
    <property type="match status" value="1"/>
</dbReference>